<evidence type="ECO:0000256" key="2">
    <source>
        <dbReference type="SAM" id="Phobius"/>
    </source>
</evidence>
<evidence type="ECO:0000313" key="3">
    <source>
        <dbReference type="EMBL" id="KAH8022659.1"/>
    </source>
</evidence>
<reference evidence="3" key="1">
    <citation type="journal article" date="2020" name="Cell">
        <title>Large-Scale Comparative Analyses of Tick Genomes Elucidate Their Genetic Diversity and Vector Capacities.</title>
        <authorList>
            <consortium name="Tick Genome and Microbiome Consortium (TIGMIC)"/>
            <person name="Jia N."/>
            <person name="Wang J."/>
            <person name="Shi W."/>
            <person name="Du L."/>
            <person name="Sun Y."/>
            <person name="Zhan W."/>
            <person name="Jiang J.F."/>
            <person name="Wang Q."/>
            <person name="Zhang B."/>
            <person name="Ji P."/>
            <person name="Bell-Sakyi L."/>
            <person name="Cui X.M."/>
            <person name="Yuan T.T."/>
            <person name="Jiang B.G."/>
            <person name="Yang W.F."/>
            <person name="Lam T.T."/>
            <person name="Chang Q.C."/>
            <person name="Ding S.J."/>
            <person name="Wang X.J."/>
            <person name="Zhu J.G."/>
            <person name="Ruan X.D."/>
            <person name="Zhao L."/>
            <person name="Wei J.T."/>
            <person name="Ye R.Z."/>
            <person name="Que T.C."/>
            <person name="Du C.H."/>
            <person name="Zhou Y.H."/>
            <person name="Cheng J.X."/>
            <person name="Dai P.F."/>
            <person name="Guo W.B."/>
            <person name="Han X.H."/>
            <person name="Huang E.J."/>
            <person name="Li L.F."/>
            <person name="Wei W."/>
            <person name="Gao Y.C."/>
            <person name="Liu J.Z."/>
            <person name="Shao H.Z."/>
            <person name="Wang X."/>
            <person name="Wang C.C."/>
            <person name="Yang T.C."/>
            <person name="Huo Q.B."/>
            <person name="Li W."/>
            <person name="Chen H.Y."/>
            <person name="Chen S.E."/>
            <person name="Zhou L.G."/>
            <person name="Ni X.B."/>
            <person name="Tian J.H."/>
            <person name="Sheng Y."/>
            <person name="Liu T."/>
            <person name="Pan Y.S."/>
            <person name="Xia L.Y."/>
            <person name="Li J."/>
            <person name="Zhao F."/>
            <person name="Cao W.C."/>
        </authorList>
    </citation>
    <scope>NUCLEOTIDE SEQUENCE</scope>
    <source>
        <strain evidence="3">Rmic-2018</strain>
    </source>
</reference>
<evidence type="ECO:0000313" key="4">
    <source>
        <dbReference type="Proteomes" id="UP000821866"/>
    </source>
</evidence>
<keyword evidence="2" id="KW-0472">Membrane</keyword>
<name>A0A9J6DKX7_RHIMP</name>
<proteinExistence type="predicted"/>
<protein>
    <submittedName>
        <fullName evidence="3">Uncharacterized protein</fullName>
    </submittedName>
</protein>
<dbReference type="AlphaFoldDB" id="A0A9J6DKX7"/>
<reference evidence="3" key="2">
    <citation type="submission" date="2021-09" db="EMBL/GenBank/DDBJ databases">
        <authorList>
            <person name="Jia N."/>
            <person name="Wang J."/>
            <person name="Shi W."/>
            <person name="Du L."/>
            <person name="Sun Y."/>
            <person name="Zhan W."/>
            <person name="Jiang J."/>
            <person name="Wang Q."/>
            <person name="Zhang B."/>
            <person name="Ji P."/>
            <person name="Sakyi L.B."/>
            <person name="Cui X."/>
            <person name="Yuan T."/>
            <person name="Jiang B."/>
            <person name="Yang W."/>
            <person name="Lam T.T.-Y."/>
            <person name="Chang Q."/>
            <person name="Ding S."/>
            <person name="Wang X."/>
            <person name="Zhu J."/>
            <person name="Ruan X."/>
            <person name="Zhao L."/>
            <person name="Wei J."/>
            <person name="Que T."/>
            <person name="Du C."/>
            <person name="Cheng J."/>
            <person name="Dai P."/>
            <person name="Han X."/>
            <person name="Huang E."/>
            <person name="Gao Y."/>
            <person name="Liu J."/>
            <person name="Shao H."/>
            <person name="Ye R."/>
            <person name="Li L."/>
            <person name="Wei W."/>
            <person name="Wang X."/>
            <person name="Wang C."/>
            <person name="Huo Q."/>
            <person name="Li W."/>
            <person name="Guo W."/>
            <person name="Chen H."/>
            <person name="Chen S."/>
            <person name="Zhou L."/>
            <person name="Zhou L."/>
            <person name="Ni X."/>
            <person name="Tian J."/>
            <person name="Zhou Y."/>
            <person name="Sheng Y."/>
            <person name="Liu T."/>
            <person name="Pan Y."/>
            <person name="Xia L."/>
            <person name="Li J."/>
            <person name="Zhao F."/>
            <person name="Cao W."/>
        </authorList>
    </citation>
    <scope>NUCLEOTIDE SEQUENCE</scope>
    <source>
        <strain evidence="3">Rmic-2018</strain>
        <tissue evidence="3">Larvae</tissue>
    </source>
</reference>
<keyword evidence="2" id="KW-0812">Transmembrane</keyword>
<comment type="caution">
    <text evidence="3">The sequence shown here is derived from an EMBL/GenBank/DDBJ whole genome shotgun (WGS) entry which is preliminary data.</text>
</comment>
<dbReference type="EMBL" id="JABSTU010000008">
    <property type="protein sequence ID" value="KAH8022659.1"/>
    <property type="molecule type" value="Genomic_DNA"/>
</dbReference>
<feature type="compositionally biased region" description="Low complexity" evidence="1">
    <location>
        <begin position="74"/>
        <end position="87"/>
    </location>
</feature>
<evidence type="ECO:0000256" key="1">
    <source>
        <dbReference type="SAM" id="MobiDB-lite"/>
    </source>
</evidence>
<accession>A0A9J6DKX7</accession>
<organism evidence="3 4">
    <name type="scientific">Rhipicephalus microplus</name>
    <name type="common">Cattle tick</name>
    <name type="synonym">Boophilus microplus</name>
    <dbReference type="NCBI Taxonomy" id="6941"/>
    <lineage>
        <taxon>Eukaryota</taxon>
        <taxon>Metazoa</taxon>
        <taxon>Ecdysozoa</taxon>
        <taxon>Arthropoda</taxon>
        <taxon>Chelicerata</taxon>
        <taxon>Arachnida</taxon>
        <taxon>Acari</taxon>
        <taxon>Parasitiformes</taxon>
        <taxon>Ixodida</taxon>
        <taxon>Ixodoidea</taxon>
        <taxon>Ixodidae</taxon>
        <taxon>Rhipicephalinae</taxon>
        <taxon>Rhipicephalus</taxon>
        <taxon>Boophilus</taxon>
    </lineage>
</organism>
<feature type="transmembrane region" description="Helical" evidence="2">
    <location>
        <begin position="159"/>
        <end position="182"/>
    </location>
</feature>
<feature type="region of interest" description="Disordered" evidence="1">
    <location>
        <begin position="1"/>
        <end position="98"/>
    </location>
</feature>
<keyword evidence="2" id="KW-1133">Transmembrane helix</keyword>
<sequence length="249" mass="26762">MSLSQGSRASLVPHRTARERTAEQQEIQARGDNMEQCDRRRTNHILSSRRYPREVPAAPRTGTDLRRTTKVVTEESSSSSTSSSSSLTPPPEFLAPGSRSDERCMLAQPHIQVSAPKVHRPVVEHVEGPPGLPVDAVVNSAVPLQGSGGKRRRSQIKRCVLCSALSLVVATGILAVLTWSILEDPLGGDAQRDGSYVARLVALLGAAKKNGDGTVRATRFSVAVNGSVNTFTARTPQVQPGTDKPVRLF</sequence>
<keyword evidence="4" id="KW-1185">Reference proteome</keyword>
<dbReference type="Proteomes" id="UP000821866">
    <property type="component" value="Chromosome 6"/>
</dbReference>
<gene>
    <name evidence="3" type="ORF">HPB51_000959</name>
</gene>